<keyword evidence="2" id="KW-0949">S-adenosyl-L-methionine</keyword>
<dbReference type="SUPFAM" id="SSF82199">
    <property type="entry name" value="SET domain"/>
    <property type="match status" value="1"/>
</dbReference>
<organism evidence="4">
    <name type="scientific">uncultured Caudovirales phage</name>
    <dbReference type="NCBI Taxonomy" id="2100421"/>
    <lineage>
        <taxon>Viruses</taxon>
        <taxon>Duplodnaviria</taxon>
        <taxon>Heunggongvirae</taxon>
        <taxon>Uroviricota</taxon>
        <taxon>Caudoviricetes</taxon>
        <taxon>Peduoviridae</taxon>
        <taxon>Maltschvirus</taxon>
        <taxon>Maltschvirus maltsch</taxon>
    </lineage>
</organism>
<evidence type="ECO:0000256" key="1">
    <source>
        <dbReference type="ARBA" id="ARBA00022679"/>
    </source>
</evidence>
<sequence>MFRKKTSPYGGDCLVADQKIPRGSFVFPADEWTDDERRGWHTLTIPEVMALTENERSAFLTYSYDVDFERTVGTLDSELAAHGSNFVNHCCSPNLGFDSNGNVVAIKDIIQGEELTMDYGTFVVNFDQDFICDCGADNCRGPILKDDWRFLSRYGKLKFPRFIQEKIDQNHK</sequence>
<dbReference type="InterPro" id="IPR003616">
    <property type="entry name" value="Post-SET_dom"/>
</dbReference>
<dbReference type="PANTHER" id="PTHR12350">
    <property type="entry name" value="HISTONE-LYSINE N-METHYLTRANSFERASE-RELATED"/>
    <property type="match status" value="1"/>
</dbReference>
<dbReference type="InterPro" id="IPR046341">
    <property type="entry name" value="SET_dom_sf"/>
</dbReference>
<dbReference type="PANTHER" id="PTHR12350:SF19">
    <property type="entry name" value="SET DOMAIN-CONTAINING PROTEIN"/>
    <property type="match status" value="1"/>
</dbReference>
<protein>
    <submittedName>
        <fullName evidence="4">SET domain containing protein</fullName>
    </submittedName>
</protein>
<evidence type="ECO:0000313" key="4">
    <source>
        <dbReference type="EMBL" id="CAB4129941.1"/>
    </source>
</evidence>
<dbReference type="Gene3D" id="2.170.270.10">
    <property type="entry name" value="SET domain"/>
    <property type="match status" value="1"/>
</dbReference>
<reference evidence="4" key="1">
    <citation type="submission" date="2020-04" db="EMBL/GenBank/DDBJ databases">
        <authorList>
            <person name="Chiriac C."/>
            <person name="Salcher M."/>
            <person name="Ghai R."/>
            <person name="Kavagutti S V."/>
        </authorList>
    </citation>
    <scope>NUCLEOTIDE SEQUENCE</scope>
</reference>
<evidence type="ECO:0000259" key="3">
    <source>
        <dbReference type="PROSITE" id="PS50868"/>
    </source>
</evidence>
<dbReference type="PROSITE" id="PS50868">
    <property type="entry name" value="POST_SET"/>
    <property type="match status" value="1"/>
</dbReference>
<dbReference type="Pfam" id="PF00856">
    <property type="entry name" value="SET"/>
    <property type="match status" value="1"/>
</dbReference>
<dbReference type="EMBL" id="LR796237">
    <property type="protein sequence ID" value="CAB4129941.1"/>
    <property type="molecule type" value="Genomic_DNA"/>
</dbReference>
<dbReference type="InterPro" id="IPR001214">
    <property type="entry name" value="SET_dom"/>
</dbReference>
<evidence type="ECO:0000256" key="2">
    <source>
        <dbReference type="ARBA" id="ARBA00022691"/>
    </source>
</evidence>
<gene>
    <name evidence="4" type="ORF">UFOVP116_190</name>
</gene>
<dbReference type="InterPro" id="IPR053201">
    <property type="entry name" value="Flavunoidine_N-MTase"/>
</dbReference>
<feature type="domain" description="Post-SET" evidence="3">
    <location>
        <begin position="128"/>
        <end position="144"/>
    </location>
</feature>
<dbReference type="GO" id="GO:0016740">
    <property type="term" value="F:transferase activity"/>
    <property type="evidence" value="ECO:0007669"/>
    <property type="project" value="UniProtKB-KW"/>
</dbReference>
<keyword evidence="1" id="KW-0808">Transferase</keyword>
<accession>A0A6J5L6D0</accession>
<proteinExistence type="predicted"/>
<name>A0A6J5L6D0_9CAUD</name>